<accession>A0A4P6UIT8</accession>
<name>A0A4P6UIT8_9BURK</name>
<dbReference type="Proteomes" id="UP000292939">
    <property type="component" value="Chromosome"/>
</dbReference>
<evidence type="ECO:0000313" key="2">
    <source>
        <dbReference type="Proteomes" id="UP000292939"/>
    </source>
</evidence>
<evidence type="ECO:0008006" key="3">
    <source>
        <dbReference type="Google" id="ProtNLM"/>
    </source>
</evidence>
<dbReference type="GO" id="GO:0003677">
    <property type="term" value="F:DNA binding"/>
    <property type="evidence" value="ECO:0007669"/>
    <property type="project" value="InterPro"/>
</dbReference>
<dbReference type="EMBL" id="CP031395">
    <property type="protein sequence ID" value="QBK04274.1"/>
    <property type="molecule type" value="Genomic_DNA"/>
</dbReference>
<reference evidence="1 2" key="1">
    <citation type="submission" date="2018-07" db="EMBL/GenBank/DDBJ databases">
        <title>Exploring interactions and the metabolic potential of the ultra-small soil bacteria Hylemonella gracilis.</title>
        <authorList>
            <person name="Tyc O."/>
            <person name="Kulkarni P."/>
            <person name="Gawehns F."/>
            <person name="Hundscheid M."/>
            <person name="Zweers H."/>
            <person name="Garbeva P."/>
        </authorList>
    </citation>
    <scope>NUCLEOTIDE SEQUENCE [LARGE SCALE GENOMIC DNA]</scope>
    <source>
        <strain evidence="1 2">NS1</strain>
    </source>
</reference>
<dbReference type="KEGG" id="hgr:DW355_05300"/>
<sequence>MAPATHATEAQAFATRLRQALAAIGVKPSPTVVANEFNLRYWGRSITPHTARNWLLGVSIPMQDKLRVLADWLQVSPDELRFGVEGGNARAVREPAAPWGELSMQDREMLKRYQALSPEARKTVRDVIAALHAQVQDKAPER</sequence>
<evidence type="ECO:0000313" key="1">
    <source>
        <dbReference type="EMBL" id="QBK04274.1"/>
    </source>
</evidence>
<organism evidence="1 2">
    <name type="scientific">Hylemonella gracilis</name>
    <dbReference type="NCBI Taxonomy" id="80880"/>
    <lineage>
        <taxon>Bacteria</taxon>
        <taxon>Pseudomonadati</taxon>
        <taxon>Pseudomonadota</taxon>
        <taxon>Betaproteobacteria</taxon>
        <taxon>Burkholderiales</taxon>
        <taxon>Comamonadaceae</taxon>
        <taxon>Hylemonella</taxon>
    </lineage>
</organism>
<dbReference type="RefSeq" id="WP_131278282.1">
    <property type="nucleotide sequence ID" value="NZ_CP031395.1"/>
</dbReference>
<gene>
    <name evidence="1" type="ORF">DW355_05300</name>
</gene>
<dbReference type="InterPro" id="IPR010982">
    <property type="entry name" value="Lambda_DNA-bd_dom_sf"/>
</dbReference>
<proteinExistence type="predicted"/>
<dbReference type="OrthoDB" id="8908960at2"/>
<protein>
    <recommendedName>
        <fullName evidence="3">DNA-binding protein</fullName>
    </recommendedName>
</protein>
<dbReference type="AlphaFoldDB" id="A0A4P6UIT8"/>
<dbReference type="Gene3D" id="1.10.260.40">
    <property type="entry name" value="lambda repressor-like DNA-binding domains"/>
    <property type="match status" value="1"/>
</dbReference>